<dbReference type="OrthoDB" id="47785at2759"/>
<evidence type="ECO:0000256" key="12">
    <source>
        <dbReference type="SAM" id="MobiDB-lite"/>
    </source>
</evidence>
<keyword evidence="5" id="KW-0378">Hydrolase</keyword>
<feature type="active site" description="Nucleophile" evidence="9">
    <location>
        <position position="197"/>
    </location>
</feature>
<protein>
    <submittedName>
        <fullName evidence="13">Tyrosyl-DNA phosphodiesterase I</fullName>
    </submittedName>
</protein>
<dbReference type="GO" id="GO:0003690">
    <property type="term" value="F:double-stranded DNA binding"/>
    <property type="evidence" value="ECO:0007669"/>
    <property type="project" value="TreeGrafter"/>
</dbReference>
<feature type="region of interest" description="Disordered" evidence="12">
    <location>
        <begin position="1"/>
        <end position="58"/>
    </location>
</feature>
<gene>
    <name evidence="13" type="ORF">B0J11DRAFT_581977</name>
</gene>
<dbReference type="SUPFAM" id="SSF56024">
    <property type="entry name" value="Phospholipase D/nuclease"/>
    <property type="match status" value="2"/>
</dbReference>
<keyword evidence="7" id="KW-0234">DNA repair</keyword>
<evidence type="ECO:0000256" key="7">
    <source>
        <dbReference type="ARBA" id="ARBA00023204"/>
    </source>
</evidence>
<keyword evidence="3" id="KW-0540">Nuclease</keyword>
<dbReference type="GO" id="GO:0005634">
    <property type="term" value="C:nucleus"/>
    <property type="evidence" value="ECO:0007669"/>
    <property type="project" value="UniProtKB-SubCell"/>
</dbReference>
<evidence type="ECO:0000256" key="11">
    <source>
        <dbReference type="PIRSR" id="PIRSR610347-3"/>
    </source>
</evidence>
<evidence type="ECO:0000313" key="14">
    <source>
        <dbReference type="Proteomes" id="UP000700596"/>
    </source>
</evidence>
<dbReference type="CDD" id="cd09123">
    <property type="entry name" value="PLDc_Tdp1_2"/>
    <property type="match status" value="1"/>
</dbReference>
<sequence>MDDDNFPSKRRKLDIVHSNPATSDIPAPIFNYSPKSKGKGLDRPISPPLSRSNRSKTPVPSILQYHEQQQAMSAISMEQVQESRQSAIPAIKYVHSPIQLTRIRDLAPAQNVDTIGLNDVLGDPMIKECWNFNYLFDIDFIMEHFDPDTRDLVKIKIIHGFWQNGSDRRIALLEQVEKYANVEQITAFLPDMFGTHHSKMLVLVRHDDQAQVIIHTANMIARDWTNMTQAVWQSPLLPLVPAKDRRELSLSQNIESWKENLSNDQYHPIGSGERFKTDMLRYLGAYGKRVRDLMRQLIDYDFSSIRAAFIASSPSRQKSGLLGPAVQTSWGWLGLREILSTIPDSKAGDSPPTIVIQVSSIATLGQTPTWLSHFQSILSQTSPTATPNFTSSSSSVSSTIFPSKKRLKEGQGANLPSPTFNMIFPTPQEIRTSLDGYQSGHSIHTKITAPAQQKQLTYLHPLLCHWKHLDAPTENATSFRKAERGPAAPHIKTYIRFTDSTTRSIDWAMLTSANLSKQAWGDVVNAKGEIWIQSYEVGVVVWPGVFDDGKERGDGEEMVMVPVFARDGPVEGDVVNGGGMQEGGKGRTIVGFRMPYDLPLEQYGKDEKPWCASSAYEEPDWMGRVWKGYGK</sequence>
<dbReference type="GO" id="GO:0017005">
    <property type="term" value="F:3'-tyrosyl-DNA phosphodiesterase activity"/>
    <property type="evidence" value="ECO:0007669"/>
    <property type="project" value="TreeGrafter"/>
</dbReference>
<comment type="similarity">
    <text evidence="2">Belongs to the tyrosyl-DNA phosphodiesterase family.</text>
</comment>
<dbReference type="GO" id="GO:0006281">
    <property type="term" value="P:DNA repair"/>
    <property type="evidence" value="ECO:0007669"/>
    <property type="project" value="UniProtKB-KW"/>
</dbReference>
<dbReference type="GO" id="GO:0004527">
    <property type="term" value="F:exonuclease activity"/>
    <property type="evidence" value="ECO:0007669"/>
    <property type="project" value="UniProtKB-KW"/>
</dbReference>
<feature type="binding site" evidence="10">
    <location>
        <position position="492"/>
    </location>
    <ligand>
        <name>substrate</name>
    </ligand>
</feature>
<dbReference type="EMBL" id="JAGMWT010000010">
    <property type="protein sequence ID" value="KAH7121230.1"/>
    <property type="molecule type" value="Genomic_DNA"/>
</dbReference>
<name>A0A9P9DIG1_9PLEO</name>
<dbReference type="PANTHER" id="PTHR12415">
    <property type="entry name" value="TYROSYL-DNA PHOSPHODIESTERASE 1"/>
    <property type="match status" value="1"/>
</dbReference>
<feature type="compositionally biased region" description="Polar residues" evidence="12">
    <location>
        <begin position="49"/>
        <end position="58"/>
    </location>
</feature>
<evidence type="ECO:0000256" key="4">
    <source>
        <dbReference type="ARBA" id="ARBA00022763"/>
    </source>
</evidence>
<reference evidence="13" key="1">
    <citation type="journal article" date="2021" name="Nat. Commun.">
        <title>Genetic determinants of endophytism in the Arabidopsis root mycobiome.</title>
        <authorList>
            <person name="Mesny F."/>
            <person name="Miyauchi S."/>
            <person name="Thiergart T."/>
            <person name="Pickel B."/>
            <person name="Atanasova L."/>
            <person name="Karlsson M."/>
            <person name="Huettel B."/>
            <person name="Barry K.W."/>
            <person name="Haridas S."/>
            <person name="Chen C."/>
            <person name="Bauer D."/>
            <person name="Andreopoulos W."/>
            <person name="Pangilinan J."/>
            <person name="LaButti K."/>
            <person name="Riley R."/>
            <person name="Lipzen A."/>
            <person name="Clum A."/>
            <person name="Drula E."/>
            <person name="Henrissat B."/>
            <person name="Kohler A."/>
            <person name="Grigoriev I.V."/>
            <person name="Martin F.M."/>
            <person name="Hacquard S."/>
        </authorList>
    </citation>
    <scope>NUCLEOTIDE SEQUENCE</scope>
    <source>
        <strain evidence="13">MPI-CAGE-CH-0243</strain>
    </source>
</reference>
<feature type="site" description="Interaction with DNA" evidence="11">
    <location>
        <position position="516"/>
    </location>
</feature>
<dbReference type="FunFam" id="3.30.870.10:FF:000038">
    <property type="entry name" value="Probable tyrosyl-DNA phosphodiesterase"/>
    <property type="match status" value="1"/>
</dbReference>
<evidence type="ECO:0000313" key="13">
    <source>
        <dbReference type="EMBL" id="KAH7121230.1"/>
    </source>
</evidence>
<evidence type="ECO:0000256" key="1">
    <source>
        <dbReference type="ARBA" id="ARBA00004123"/>
    </source>
</evidence>
<evidence type="ECO:0000256" key="8">
    <source>
        <dbReference type="ARBA" id="ARBA00023242"/>
    </source>
</evidence>
<evidence type="ECO:0000256" key="9">
    <source>
        <dbReference type="PIRSR" id="PIRSR610347-1"/>
    </source>
</evidence>
<evidence type="ECO:0000256" key="5">
    <source>
        <dbReference type="ARBA" id="ARBA00022801"/>
    </source>
</evidence>
<feature type="active site" description="Proton donor/acceptor" evidence="9">
    <location>
        <position position="490"/>
    </location>
</feature>
<keyword evidence="8" id="KW-0539">Nucleus</keyword>
<dbReference type="Proteomes" id="UP000700596">
    <property type="component" value="Unassembled WGS sequence"/>
</dbReference>
<dbReference type="Gene3D" id="3.30.870.10">
    <property type="entry name" value="Endonuclease Chain A"/>
    <property type="match status" value="2"/>
</dbReference>
<evidence type="ECO:0000256" key="3">
    <source>
        <dbReference type="ARBA" id="ARBA00022722"/>
    </source>
</evidence>
<proteinExistence type="inferred from homology"/>
<organism evidence="13 14">
    <name type="scientific">Dendryphion nanum</name>
    <dbReference type="NCBI Taxonomy" id="256645"/>
    <lineage>
        <taxon>Eukaryota</taxon>
        <taxon>Fungi</taxon>
        <taxon>Dikarya</taxon>
        <taxon>Ascomycota</taxon>
        <taxon>Pezizomycotina</taxon>
        <taxon>Dothideomycetes</taxon>
        <taxon>Pleosporomycetidae</taxon>
        <taxon>Pleosporales</taxon>
        <taxon>Torulaceae</taxon>
        <taxon>Dendryphion</taxon>
    </lineage>
</organism>
<dbReference type="GO" id="GO:0003697">
    <property type="term" value="F:single-stranded DNA binding"/>
    <property type="evidence" value="ECO:0007669"/>
    <property type="project" value="TreeGrafter"/>
</dbReference>
<accession>A0A9P9DIG1</accession>
<dbReference type="InterPro" id="IPR010347">
    <property type="entry name" value="Tdp1"/>
</dbReference>
<comment type="subcellular location">
    <subcellularLocation>
        <location evidence="1">Nucleus</location>
    </subcellularLocation>
</comment>
<keyword evidence="14" id="KW-1185">Reference proteome</keyword>
<dbReference type="PANTHER" id="PTHR12415:SF0">
    <property type="entry name" value="TYROSYL-DNA PHOSPHODIESTERASE 1"/>
    <property type="match status" value="1"/>
</dbReference>
<evidence type="ECO:0000256" key="10">
    <source>
        <dbReference type="PIRSR" id="PIRSR610347-2"/>
    </source>
</evidence>
<dbReference type="Pfam" id="PF06087">
    <property type="entry name" value="Tyr-DNA_phospho"/>
    <property type="match status" value="1"/>
</dbReference>
<comment type="caution">
    <text evidence="13">The sequence shown here is derived from an EMBL/GenBank/DDBJ whole genome shotgun (WGS) entry which is preliminary data.</text>
</comment>
<keyword evidence="4" id="KW-0227">DNA damage</keyword>
<evidence type="ECO:0000256" key="2">
    <source>
        <dbReference type="ARBA" id="ARBA00010205"/>
    </source>
</evidence>
<dbReference type="AlphaFoldDB" id="A0A9P9DIG1"/>
<evidence type="ECO:0000256" key="6">
    <source>
        <dbReference type="ARBA" id="ARBA00022839"/>
    </source>
</evidence>
<keyword evidence="6" id="KW-0269">Exonuclease</keyword>
<feature type="binding site" evidence="10">
    <location>
        <position position="199"/>
    </location>
    <ligand>
        <name>substrate</name>
    </ligand>
</feature>